<keyword evidence="6 7" id="KW-0472">Membrane</keyword>
<dbReference type="PROSITE" id="PS50850">
    <property type="entry name" value="MFS"/>
    <property type="match status" value="1"/>
</dbReference>
<gene>
    <name evidence="9" type="ORF">SAMN02745180_02872</name>
</gene>
<dbReference type="InterPro" id="IPR011701">
    <property type="entry name" value="MFS"/>
</dbReference>
<dbReference type="SUPFAM" id="SSF103473">
    <property type="entry name" value="MFS general substrate transporter"/>
    <property type="match status" value="1"/>
</dbReference>
<evidence type="ECO:0000313" key="10">
    <source>
        <dbReference type="Proteomes" id="UP000184389"/>
    </source>
</evidence>
<dbReference type="InterPro" id="IPR020846">
    <property type="entry name" value="MFS_dom"/>
</dbReference>
<protein>
    <submittedName>
        <fullName evidence="9">Sugar phosphate permease</fullName>
    </submittedName>
</protein>
<evidence type="ECO:0000256" key="5">
    <source>
        <dbReference type="ARBA" id="ARBA00022989"/>
    </source>
</evidence>
<sequence length="406" mass="44820">MKVYDTIQKYKKIINNQFLVILIGTFLTALTYSMMFPYFAIYLKEKLLLSATAAATIIMVFTGFRRQGVLIGGILIDRFGHKKLFCIGLFIHVIFYFGMSMTTNYVAILILTILSTIGGALTIPTVRTLTISNVDDQYKVEAFGLRAMTFNFAIAIGPVIGSYVANYSFSTLFIGCGISYFIYFIMVLLTFEEVKSLNKSTKALVTSIKDIKTNRPALIILAMSFIFFFLSSQASSTIPMYLKSSIKVSNIKIGILFTVSAVVSVAFQQIIAGITSKLSYARVFLITLILLTGALSIYIVSENYYMFILSIIIMTFAELICIPVMYSAMIKVAPSNLKGTYSGFAVFFEGLGTSLGVYAGGIFLDKFNLKGGWIVLTLIGVVSIILLKLFAEKTISINTNCTISKS</sequence>
<proteinExistence type="predicted"/>
<dbReference type="PANTHER" id="PTHR23517:SF2">
    <property type="entry name" value="MULTIDRUG RESISTANCE PROTEIN MDTH"/>
    <property type="match status" value="1"/>
</dbReference>
<keyword evidence="5 7" id="KW-1133">Transmembrane helix</keyword>
<feature type="transmembrane region" description="Helical" evidence="7">
    <location>
        <begin position="47"/>
        <end position="64"/>
    </location>
</feature>
<feature type="transmembrane region" description="Helical" evidence="7">
    <location>
        <begin position="217"/>
        <end position="242"/>
    </location>
</feature>
<dbReference type="PANTHER" id="PTHR23517">
    <property type="entry name" value="RESISTANCE PROTEIN MDTM, PUTATIVE-RELATED-RELATED"/>
    <property type="match status" value="1"/>
</dbReference>
<feature type="domain" description="Major facilitator superfamily (MFS) profile" evidence="8">
    <location>
        <begin position="17"/>
        <end position="395"/>
    </location>
</feature>
<evidence type="ECO:0000256" key="3">
    <source>
        <dbReference type="ARBA" id="ARBA00022475"/>
    </source>
</evidence>
<evidence type="ECO:0000256" key="4">
    <source>
        <dbReference type="ARBA" id="ARBA00022692"/>
    </source>
</evidence>
<feature type="transmembrane region" description="Helical" evidence="7">
    <location>
        <begin position="248"/>
        <end position="267"/>
    </location>
</feature>
<feature type="transmembrane region" description="Helical" evidence="7">
    <location>
        <begin position="171"/>
        <end position="191"/>
    </location>
</feature>
<reference evidence="9 10" key="1">
    <citation type="submission" date="2016-11" db="EMBL/GenBank/DDBJ databases">
        <authorList>
            <person name="Jaros S."/>
            <person name="Januszkiewicz K."/>
            <person name="Wedrychowicz H."/>
        </authorList>
    </citation>
    <scope>NUCLEOTIDE SEQUENCE [LARGE SCALE GENOMIC DNA]</scope>
    <source>
        <strain evidence="9 10">DSM 13106</strain>
    </source>
</reference>
<dbReference type="RefSeq" id="WP_072745459.1">
    <property type="nucleotide sequence ID" value="NZ_FQXR01000025.1"/>
</dbReference>
<dbReference type="OrthoDB" id="8952229at2"/>
<dbReference type="Proteomes" id="UP000184389">
    <property type="component" value="Unassembled WGS sequence"/>
</dbReference>
<keyword evidence="4 7" id="KW-0812">Transmembrane</keyword>
<dbReference type="GO" id="GO:0005886">
    <property type="term" value="C:plasma membrane"/>
    <property type="evidence" value="ECO:0007669"/>
    <property type="project" value="UniProtKB-SubCell"/>
</dbReference>
<feature type="transmembrane region" description="Helical" evidence="7">
    <location>
        <begin position="305"/>
        <end position="329"/>
    </location>
</feature>
<feature type="transmembrane region" description="Helical" evidence="7">
    <location>
        <begin position="18"/>
        <end position="41"/>
    </location>
</feature>
<evidence type="ECO:0000259" key="8">
    <source>
        <dbReference type="PROSITE" id="PS50850"/>
    </source>
</evidence>
<feature type="transmembrane region" description="Helical" evidence="7">
    <location>
        <begin position="370"/>
        <end position="390"/>
    </location>
</feature>
<organism evidence="9 10">
    <name type="scientific">Sporanaerobacter acetigenes DSM 13106</name>
    <dbReference type="NCBI Taxonomy" id="1123281"/>
    <lineage>
        <taxon>Bacteria</taxon>
        <taxon>Bacillati</taxon>
        <taxon>Bacillota</taxon>
        <taxon>Tissierellia</taxon>
        <taxon>Tissierellales</taxon>
        <taxon>Sporanaerobacteraceae</taxon>
        <taxon>Sporanaerobacter</taxon>
    </lineage>
</organism>
<feature type="transmembrane region" description="Helical" evidence="7">
    <location>
        <begin position="279"/>
        <end position="299"/>
    </location>
</feature>
<accession>A0A1M5Z905</accession>
<feature type="transmembrane region" description="Helical" evidence="7">
    <location>
        <begin position="84"/>
        <end position="99"/>
    </location>
</feature>
<name>A0A1M5Z905_9FIRM</name>
<feature type="transmembrane region" description="Helical" evidence="7">
    <location>
        <begin position="341"/>
        <end position="364"/>
    </location>
</feature>
<evidence type="ECO:0000313" key="9">
    <source>
        <dbReference type="EMBL" id="SHI20711.1"/>
    </source>
</evidence>
<feature type="transmembrane region" description="Helical" evidence="7">
    <location>
        <begin position="143"/>
        <end position="165"/>
    </location>
</feature>
<evidence type="ECO:0000256" key="6">
    <source>
        <dbReference type="ARBA" id="ARBA00023136"/>
    </source>
</evidence>
<dbReference type="EMBL" id="FQXR01000025">
    <property type="protein sequence ID" value="SHI20711.1"/>
    <property type="molecule type" value="Genomic_DNA"/>
</dbReference>
<comment type="subcellular location">
    <subcellularLocation>
        <location evidence="1">Cell membrane</location>
        <topology evidence="1">Multi-pass membrane protein</topology>
    </subcellularLocation>
</comment>
<dbReference type="InterPro" id="IPR050171">
    <property type="entry name" value="MFS_Transporters"/>
</dbReference>
<evidence type="ECO:0000256" key="2">
    <source>
        <dbReference type="ARBA" id="ARBA00022448"/>
    </source>
</evidence>
<dbReference type="Gene3D" id="1.20.1250.20">
    <property type="entry name" value="MFS general substrate transporter like domains"/>
    <property type="match status" value="1"/>
</dbReference>
<evidence type="ECO:0000256" key="7">
    <source>
        <dbReference type="SAM" id="Phobius"/>
    </source>
</evidence>
<keyword evidence="10" id="KW-1185">Reference proteome</keyword>
<dbReference type="GO" id="GO:0022857">
    <property type="term" value="F:transmembrane transporter activity"/>
    <property type="evidence" value="ECO:0007669"/>
    <property type="project" value="InterPro"/>
</dbReference>
<dbReference type="STRING" id="1123281.SAMN02745180_02872"/>
<feature type="transmembrane region" description="Helical" evidence="7">
    <location>
        <begin position="105"/>
        <end position="123"/>
    </location>
</feature>
<dbReference type="InterPro" id="IPR036259">
    <property type="entry name" value="MFS_trans_sf"/>
</dbReference>
<dbReference type="AlphaFoldDB" id="A0A1M5Z905"/>
<keyword evidence="3" id="KW-1003">Cell membrane</keyword>
<dbReference type="Pfam" id="PF07690">
    <property type="entry name" value="MFS_1"/>
    <property type="match status" value="1"/>
</dbReference>
<evidence type="ECO:0000256" key="1">
    <source>
        <dbReference type="ARBA" id="ARBA00004651"/>
    </source>
</evidence>
<keyword evidence="2" id="KW-0813">Transport</keyword>